<dbReference type="Pfam" id="PF03279">
    <property type="entry name" value="Lip_A_acyltrans"/>
    <property type="match status" value="1"/>
</dbReference>
<feature type="transmembrane region" description="Helical" evidence="7">
    <location>
        <begin position="20"/>
        <end position="40"/>
    </location>
</feature>
<evidence type="ECO:0000313" key="8">
    <source>
        <dbReference type="EMBL" id="EJP71098.1"/>
    </source>
</evidence>
<evidence type="ECO:0000256" key="7">
    <source>
        <dbReference type="SAM" id="Phobius"/>
    </source>
</evidence>
<sequence length="290" mass="34454">MNNLILKISVYLWRTTLIFPWRIQIIFGKLLGNILLIIPFKRNKFSKANIELCFPELSESKKNQILKRNIILSGSVLFNTGISWFWSDERINKNIEYEICGLKEIIEDQKNNKSILLFFKHSLHLELDARILGMNCDIYGIEREHNSKDFNKLQMKGRLKSMKGLTDRNNTFTFIKWLKTGKTVLYAPDQDYGSKRSKEVDFFGHSAATVIAPYKLIQSTRCKTYFLDSYFTENKLNLVIEKVSFNKNSEQDFLQEMNNYIEKKIREYPHEYLWQHRRFKSTLGKDKLYK</sequence>
<keyword evidence="7" id="KW-0812">Transmembrane</keyword>
<feature type="transmembrane region" description="Helical" evidence="7">
    <location>
        <begin position="70"/>
        <end position="87"/>
    </location>
</feature>
<evidence type="ECO:0000313" key="9">
    <source>
        <dbReference type="Proteomes" id="UP000010305"/>
    </source>
</evidence>
<organism evidence="8 9">
    <name type="scientific">SAR86 cluster bacterium SAR86A</name>
    <dbReference type="NCBI Taxonomy" id="1123866"/>
    <lineage>
        <taxon>Bacteria</taxon>
        <taxon>Pseudomonadati</taxon>
        <taxon>Pseudomonadota</taxon>
        <taxon>Gammaproteobacteria</taxon>
        <taxon>SAR86 cluster</taxon>
    </lineage>
</organism>
<dbReference type="EMBL" id="JH611157">
    <property type="protein sequence ID" value="EJP71098.1"/>
    <property type="molecule type" value="Genomic_DNA"/>
</dbReference>
<evidence type="ECO:0000256" key="6">
    <source>
        <dbReference type="ARBA" id="ARBA00023315"/>
    </source>
</evidence>
<keyword evidence="6 8" id="KW-0012">Acyltransferase</keyword>
<keyword evidence="5 7" id="KW-0472">Membrane</keyword>
<dbReference type="CDD" id="cd07984">
    <property type="entry name" value="LPLAT_LABLAT-like"/>
    <property type="match status" value="1"/>
</dbReference>
<proteinExistence type="predicted"/>
<evidence type="ECO:0000256" key="3">
    <source>
        <dbReference type="ARBA" id="ARBA00022519"/>
    </source>
</evidence>
<dbReference type="HOGENOM" id="CLU_049421_1_1_6"/>
<dbReference type="GO" id="GO:0016746">
    <property type="term" value="F:acyltransferase activity"/>
    <property type="evidence" value="ECO:0007669"/>
    <property type="project" value="UniProtKB-KW"/>
</dbReference>
<reference evidence="8 9" key="1">
    <citation type="journal article" date="2012" name="ISME J.">
        <title>Genomic insights to SAR86, an abundant and uncultivated marine bacterial lineage.</title>
        <authorList>
            <person name="Dupont C.L."/>
            <person name="Rusch D.B."/>
            <person name="Yooseph S."/>
            <person name="Lombardo M.J."/>
            <person name="Richter R.A."/>
            <person name="Valas R."/>
            <person name="Novotny M."/>
            <person name="Yee-Greenbaum J."/>
            <person name="Selengut J.D."/>
            <person name="Haft D.H."/>
            <person name="Halpern A.L."/>
            <person name="Lasken R.S."/>
            <person name="Nealson K."/>
            <person name="Friedman R."/>
            <person name="Venter J.C."/>
        </authorList>
    </citation>
    <scope>NUCLEOTIDE SEQUENCE [LARGE SCALE GENOMIC DNA]</scope>
</reference>
<dbReference type="AlphaFoldDB" id="J5K464"/>
<accession>J5K464</accession>
<evidence type="ECO:0000256" key="4">
    <source>
        <dbReference type="ARBA" id="ARBA00022679"/>
    </source>
</evidence>
<evidence type="ECO:0000256" key="2">
    <source>
        <dbReference type="ARBA" id="ARBA00022475"/>
    </source>
</evidence>
<evidence type="ECO:0000256" key="5">
    <source>
        <dbReference type="ARBA" id="ARBA00023136"/>
    </source>
</evidence>
<dbReference type="PANTHER" id="PTHR30606">
    <property type="entry name" value="LIPID A BIOSYNTHESIS LAUROYL ACYLTRANSFERASE"/>
    <property type="match status" value="1"/>
</dbReference>
<protein>
    <submittedName>
        <fullName evidence="8">Lipid A biosynthesis lauroyl acyltransferase</fullName>
    </submittedName>
</protein>
<keyword evidence="4 8" id="KW-0808">Transferase</keyword>
<dbReference type="Proteomes" id="UP000010305">
    <property type="component" value="Unassembled WGS sequence"/>
</dbReference>
<comment type="subcellular location">
    <subcellularLocation>
        <location evidence="1">Cell inner membrane</location>
    </subcellularLocation>
</comment>
<keyword evidence="3" id="KW-0997">Cell inner membrane</keyword>
<name>J5K464_9GAMM</name>
<dbReference type="STRING" id="1123866.NT01SARS_0898"/>
<dbReference type="PANTHER" id="PTHR30606:SF9">
    <property type="entry name" value="LIPID A BIOSYNTHESIS LAUROYLTRANSFERASE"/>
    <property type="match status" value="1"/>
</dbReference>
<gene>
    <name evidence="8" type="ORF">NT01SARS_0898</name>
</gene>
<dbReference type="InterPro" id="IPR004960">
    <property type="entry name" value="LipA_acyltrans"/>
</dbReference>
<keyword evidence="2" id="KW-1003">Cell membrane</keyword>
<dbReference type="GO" id="GO:0005886">
    <property type="term" value="C:plasma membrane"/>
    <property type="evidence" value="ECO:0007669"/>
    <property type="project" value="UniProtKB-SubCell"/>
</dbReference>
<keyword evidence="7" id="KW-1133">Transmembrane helix</keyword>
<dbReference type="GO" id="GO:0009247">
    <property type="term" value="P:glycolipid biosynthetic process"/>
    <property type="evidence" value="ECO:0007669"/>
    <property type="project" value="UniProtKB-ARBA"/>
</dbReference>
<evidence type="ECO:0000256" key="1">
    <source>
        <dbReference type="ARBA" id="ARBA00004533"/>
    </source>
</evidence>